<feature type="transmembrane region" description="Helical" evidence="5">
    <location>
        <begin position="702"/>
        <end position="720"/>
    </location>
</feature>
<keyword evidence="1" id="KW-0433">Leucine-rich repeat</keyword>
<evidence type="ECO:0000313" key="7">
    <source>
        <dbReference type="EMBL" id="CAH2005152.1"/>
    </source>
</evidence>
<dbReference type="Pfam" id="PF00560">
    <property type="entry name" value="LRR_1"/>
    <property type="match status" value="1"/>
</dbReference>
<gene>
    <name evidence="7" type="ORF">ACAOBT_LOCUS28375</name>
</gene>
<evidence type="ECO:0000256" key="1">
    <source>
        <dbReference type="ARBA" id="ARBA00022614"/>
    </source>
</evidence>
<feature type="chain" id="PRO_5040291107" evidence="6">
    <location>
        <begin position="22"/>
        <end position="749"/>
    </location>
</feature>
<dbReference type="InterPro" id="IPR050333">
    <property type="entry name" value="SLRP"/>
</dbReference>
<dbReference type="Pfam" id="PF13855">
    <property type="entry name" value="LRR_8"/>
    <property type="match status" value="3"/>
</dbReference>
<keyword evidence="5" id="KW-0812">Transmembrane</keyword>
<dbReference type="AlphaFoldDB" id="A0A9P0LXI7"/>
<keyword evidence="3" id="KW-0677">Repeat</keyword>
<dbReference type="InterPro" id="IPR032675">
    <property type="entry name" value="LRR_dom_sf"/>
</dbReference>
<dbReference type="InterPro" id="IPR003591">
    <property type="entry name" value="Leu-rich_rpt_typical-subtyp"/>
</dbReference>
<comment type="caution">
    <text evidence="7">The sequence shown here is derived from an EMBL/GenBank/DDBJ whole genome shotgun (WGS) entry which is preliminary data.</text>
</comment>
<keyword evidence="8" id="KW-1185">Reference proteome</keyword>
<dbReference type="Proteomes" id="UP001152888">
    <property type="component" value="Unassembled WGS sequence"/>
</dbReference>
<dbReference type="OrthoDB" id="28057at2759"/>
<keyword evidence="5" id="KW-1133">Transmembrane helix</keyword>
<organism evidence="7 8">
    <name type="scientific">Acanthoscelides obtectus</name>
    <name type="common">Bean weevil</name>
    <name type="synonym">Bruchus obtectus</name>
    <dbReference type="NCBI Taxonomy" id="200917"/>
    <lineage>
        <taxon>Eukaryota</taxon>
        <taxon>Metazoa</taxon>
        <taxon>Ecdysozoa</taxon>
        <taxon>Arthropoda</taxon>
        <taxon>Hexapoda</taxon>
        <taxon>Insecta</taxon>
        <taxon>Pterygota</taxon>
        <taxon>Neoptera</taxon>
        <taxon>Endopterygota</taxon>
        <taxon>Coleoptera</taxon>
        <taxon>Polyphaga</taxon>
        <taxon>Cucujiformia</taxon>
        <taxon>Chrysomeloidea</taxon>
        <taxon>Chrysomelidae</taxon>
        <taxon>Bruchinae</taxon>
        <taxon>Bruchini</taxon>
        <taxon>Acanthoscelides</taxon>
    </lineage>
</organism>
<evidence type="ECO:0000256" key="6">
    <source>
        <dbReference type="SAM" id="SignalP"/>
    </source>
</evidence>
<evidence type="ECO:0000313" key="8">
    <source>
        <dbReference type="Proteomes" id="UP001152888"/>
    </source>
</evidence>
<dbReference type="Gene3D" id="3.80.10.10">
    <property type="entry name" value="Ribonuclease Inhibitor"/>
    <property type="match status" value="5"/>
</dbReference>
<evidence type="ECO:0000256" key="5">
    <source>
        <dbReference type="SAM" id="Phobius"/>
    </source>
</evidence>
<dbReference type="FunFam" id="3.80.10.10:FF:000770">
    <property type="entry name" value="Uncharacterized protein"/>
    <property type="match status" value="1"/>
</dbReference>
<dbReference type="InterPro" id="IPR001611">
    <property type="entry name" value="Leu-rich_rpt"/>
</dbReference>
<keyword evidence="4" id="KW-0325">Glycoprotein</keyword>
<reference evidence="7" key="1">
    <citation type="submission" date="2022-03" db="EMBL/GenBank/DDBJ databases">
        <authorList>
            <person name="Sayadi A."/>
        </authorList>
    </citation>
    <scope>NUCLEOTIDE SEQUENCE</scope>
</reference>
<dbReference type="SUPFAM" id="SSF52058">
    <property type="entry name" value="L domain-like"/>
    <property type="match status" value="2"/>
</dbReference>
<dbReference type="EMBL" id="CAKOFQ010007627">
    <property type="protein sequence ID" value="CAH2005152.1"/>
    <property type="molecule type" value="Genomic_DNA"/>
</dbReference>
<dbReference type="PANTHER" id="PTHR45712">
    <property type="entry name" value="AGAP008170-PA"/>
    <property type="match status" value="1"/>
</dbReference>
<feature type="signal peptide" evidence="6">
    <location>
        <begin position="1"/>
        <end position="21"/>
    </location>
</feature>
<protein>
    <submittedName>
        <fullName evidence="7">Uncharacterized protein</fullName>
    </submittedName>
</protein>
<accession>A0A9P0LXI7</accession>
<dbReference type="PANTHER" id="PTHR45712:SF22">
    <property type="entry name" value="INSULIN-LIKE GROWTH FACTOR-BINDING PROTEIN COMPLEX ACID LABILE SUBUNIT"/>
    <property type="match status" value="1"/>
</dbReference>
<evidence type="ECO:0000256" key="2">
    <source>
        <dbReference type="ARBA" id="ARBA00022729"/>
    </source>
</evidence>
<evidence type="ECO:0000256" key="4">
    <source>
        <dbReference type="ARBA" id="ARBA00023180"/>
    </source>
</evidence>
<keyword evidence="2 6" id="KW-0732">Signal</keyword>
<dbReference type="SMART" id="SM00365">
    <property type="entry name" value="LRR_SD22"/>
    <property type="match status" value="6"/>
</dbReference>
<evidence type="ECO:0000256" key="3">
    <source>
        <dbReference type="ARBA" id="ARBA00022737"/>
    </source>
</evidence>
<proteinExistence type="predicted"/>
<dbReference type="SMART" id="SM00369">
    <property type="entry name" value="LRR_TYP"/>
    <property type="match status" value="11"/>
</dbReference>
<sequence length="749" mass="83051">MMQLPLQLIILSVLLFSIVRACPWTCHCRAQRIYCNGLPDNFTALLDNNTVSLEMKQLDPNQVEELLADVELFLPKLQSLTVTDSYLANISFINLPDQLASLILVEDRLQNAPQDIFSNSSRLRTLDLSRNEIATIESNSFRTLRTLEVLNLSANGLTSLSDCAFSGLESLRSLDLSRNVLKQMDDKAFRSLVNLQTLSLSDNRLKSLNSVLFSSLVMLQQLDVSWNRLSWVAPGSLELPGLVRLLLAGNPQLGSSTKNVVVGTGRTLQTVDASQTGLKQVPAALTQSIRTLRLAANSISRVNSGDLDSYPLLQLLDFTSNKIETVEEDALGRLDFLNVLYLTDNKLKEIPKSLPEKLKVLHLERNSIIKVSDKEIAELNQLEVLLLSDNKIKVIEETAFSKLTSLMALDLSRNPIATLQPGCLSGPTRLEVLRLESVAMTPSTAETSFPLSSTEHLVTLDLSGSPGLARQFLADTAALAASMALQELDLSNTELEFVRSDLIYHLPQLRALHLGGNKLNCTNLQWLAVWLRRQDQEEYRDIFCASPANLWGTLLVDLQDLVVNQSPESTAASLGRNTIDRQVTGQYNSKQNSTNFLTSPAESNDIAQEVRKTKLVSKKFVKRILDNEVLRMKDDSMPLRNSSGEESEATTIRVDILELNEIDLSTATIRELAPAWNATSSESVTAAEYTNQKPPFLHPGMIIFWAAVFGTVAALSIFAARFTRRRKRTANSVEDIEVSSLQAGMVELW</sequence>
<keyword evidence="5" id="KW-0472">Membrane</keyword>
<name>A0A9P0LXI7_ACAOB</name>
<dbReference type="PROSITE" id="PS51450">
    <property type="entry name" value="LRR"/>
    <property type="match status" value="4"/>
</dbReference>